<evidence type="ECO:0000313" key="8">
    <source>
        <dbReference type="Proteomes" id="UP000018291"/>
    </source>
</evidence>
<dbReference type="GO" id="GO:0006364">
    <property type="term" value="P:rRNA processing"/>
    <property type="evidence" value="ECO:0007669"/>
    <property type="project" value="UniProtKB-UniRule"/>
</dbReference>
<dbReference type="PANTHER" id="PTHR33692">
    <property type="entry name" value="RIBOSOME MATURATION FACTOR RIMM"/>
    <property type="match status" value="1"/>
</dbReference>
<feature type="domain" description="RimM N-terminal" evidence="6">
    <location>
        <begin position="4"/>
        <end position="78"/>
    </location>
</feature>
<dbReference type="Proteomes" id="UP000018291">
    <property type="component" value="Unassembled WGS sequence"/>
</dbReference>
<dbReference type="OrthoDB" id="5381335at2"/>
<dbReference type="PANTHER" id="PTHR33692:SF1">
    <property type="entry name" value="RIBOSOME MATURATION FACTOR RIMM"/>
    <property type="match status" value="1"/>
</dbReference>
<evidence type="ECO:0000256" key="2">
    <source>
        <dbReference type="ARBA" id="ARBA00022517"/>
    </source>
</evidence>
<keyword evidence="4 5" id="KW-0143">Chaperone</keyword>
<dbReference type="STRING" id="1229780.BN381_330037"/>
<comment type="similarity">
    <text evidence="5">Belongs to the RimM family.</text>
</comment>
<comment type="function">
    <text evidence="5">An accessory protein needed during the final step in the assembly of 30S ribosomal subunit, possibly for assembly of the head region. Essential for efficient processing of 16S rRNA. May be needed both before and after RbfA during the maturation of 16S rRNA. It has affinity for free ribosomal 30S subunits but not for 70S ribosomes.</text>
</comment>
<dbReference type="SUPFAM" id="SSF50346">
    <property type="entry name" value="PRC-barrel domain"/>
    <property type="match status" value="1"/>
</dbReference>
<dbReference type="GO" id="GO:0005737">
    <property type="term" value="C:cytoplasm"/>
    <property type="evidence" value="ECO:0007669"/>
    <property type="project" value="UniProtKB-SubCell"/>
</dbReference>
<dbReference type="InterPro" id="IPR011033">
    <property type="entry name" value="PRC_barrel-like_sf"/>
</dbReference>
<dbReference type="GO" id="GO:0043022">
    <property type="term" value="F:ribosome binding"/>
    <property type="evidence" value="ECO:0007669"/>
    <property type="project" value="InterPro"/>
</dbReference>
<keyword evidence="1 5" id="KW-0963">Cytoplasm</keyword>
<evidence type="ECO:0000256" key="4">
    <source>
        <dbReference type="ARBA" id="ARBA00023186"/>
    </source>
</evidence>
<dbReference type="eggNOG" id="COG0806">
    <property type="taxonomic scope" value="Bacteria"/>
</dbReference>
<dbReference type="HOGENOM" id="CLU_077636_0_0_11"/>
<dbReference type="NCBIfam" id="TIGR02273">
    <property type="entry name" value="16S_RimM"/>
    <property type="match status" value="1"/>
</dbReference>
<evidence type="ECO:0000256" key="5">
    <source>
        <dbReference type="HAMAP-Rule" id="MF_00014"/>
    </source>
</evidence>
<evidence type="ECO:0000313" key="7">
    <source>
        <dbReference type="EMBL" id="CCM64052.1"/>
    </source>
</evidence>
<name>R4Z5W7_9ACTN</name>
<evidence type="ECO:0000256" key="1">
    <source>
        <dbReference type="ARBA" id="ARBA00022490"/>
    </source>
</evidence>
<dbReference type="Gene3D" id="2.40.30.60">
    <property type="entry name" value="RimM"/>
    <property type="match status" value="1"/>
</dbReference>
<reference evidence="7 8" key="1">
    <citation type="journal article" date="2013" name="ISME J.">
        <title>Metabolic model for the filamentous 'Candidatus Microthrix parvicella' based on genomic and metagenomic analyses.</title>
        <authorList>
            <person name="Jon McIlroy S."/>
            <person name="Kristiansen R."/>
            <person name="Albertsen M."/>
            <person name="Michael Karst S."/>
            <person name="Rossetti S."/>
            <person name="Lund Nielsen J."/>
            <person name="Tandoi V."/>
            <person name="James Seviour R."/>
            <person name="Nielsen P.H."/>
        </authorList>
    </citation>
    <scope>NUCLEOTIDE SEQUENCE [LARGE SCALE GENOMIC DNA]</scope>
    <source>
        <strain evidence="7 8">RN1</strain>
    </source>
</reference>
<dbReference type="HAMAP" id="MF_00014">
    <property type="entry name" value="Ribosome_mat_RimM"/>
    <property type="match status" value="1"/>
</dbReference>
<dbReference type="SUPFAM" id="SSF50447">
    <property type="entry name" value="Translation proteins"/>
    <property type="match status" value="1"/>
</dbReference>
<dbReference type="InterPro" id="IPR002676">
    <property type="entry name" value="RimM_N"/>
</dbReference>
<comment type="subunit">
    <text evidence="5">Binds ribosomal protein uS19.</text>
</comment>
<proteinExistence type="inferred from homology"/>
<protein>
    <recommendedName>
        <fullName evidence="5">Ribosome maturation factor RimM</fullName>
    </recommendedName>
</protein>
<evidence type="ECO:0000259" key="6">
    <source>
        <dbReference type="Pfam" id="PF01782"/>
    </source>
</evidence>
<dbReference type="Gene3D" id="2.30.30.240">
    <property type="entry name" value="PRC-barrel domain"/>
    <property type="match status" value="1"/>
</dbReference>
<keyword evidence="2 5" id="KW-0690">Ribosome biogenesis</keyword>
<comment type="domain">
    <text evidence="5">The PRC barrel domain binds ribosomal protein uS19.</text>
</comment>
<sequence length="154" mass="16404">MLEVGRLLKPHGLAGEVVVQLVTDRLERVKPGSVLHHEGGTLTVRSSRPHQDRHLVRFAEVSTREQGDALRGVVLSAPPLDDADGFWVHELVGATVVSSDGIGRGVVESVQANPAHDLLVLEGGALVPVTFIVDGPVDGRITVEVPDGLFDLYA</sequence>
<dbReference type="GO" id="GO:0005840">
    <property type="term" value="C:ribosome"/>
    <property type="evidence" value="ECO:0007669"/>
    <property type="project" value="InterPro"/>
</dbReference>
<gene>
    <name evidence="5" type="primary">rimM</name>
    <name evidence="7" type="ORF">BN381_330037</name>
</gene>
<dbReference type="Pfam" id="PF01782">
    <property type="entry name" value="RimM"/>
    <property type="match status" value="1"/>
</dbReference>
<comment type="subcellular location">
    <subcellularLocation>
        <location evidence="5">Cytoplasm</location>
    </subcellularLocation>
</comment>
<evidence type="ECO:0000256" key="3">
    <source>
        <dbReference type="ARBA" id="ARBA00022552"/>
    </source>
</evidence>
<dbReference type="EMBL" id="CANL01000027">
    <property type="protein sequence ID" value="CCM64052.1"/>
    <property type="molecule type" value="Genomic_DNA"/>
</dbReference>
<dbReference type="InterPro" id="IPR036976">
    <property type="entry name" value="RimM_N_sf"/>
</dbReference>
<dbReference type="GO" id="GO:0042274">
    <property type="term" value="P:ribosomal small subunit biogenesis"/>
    <property type="evidence" value="ECO:0007669"/>
    <property type="project" value="UniProtKB-UniRule"/>
</dbReference>
<dbReference type="AlphaFoldDB" id="R4Z5W7"/>
<accession>R4Z5W7</accession>
<dbReference type="InterPro" id="IPR011961">
    <property type="entry name" value="RimM"/>
</dbReference>
<keyword evidence="8" id="KW-1185">Reference proteome</keyword>
<comment type="caution">
    <text evidence="7">The sequence shown here is derived from an EMBL/GenBank/DDBJ whole genome shotgun (WGS) entry which is preliminary data.</text>
</comment>
<organism evidence="7 8">
    <name type="scientific">Candidatus Neomicrothrix parvicella RN1</name>
    <dbReference type="NCBI Taxonomy" id="1229780"/>
    <lineage>
        <taxon>Bacteria</taxon>
        <taxon>Bacillati</taxon>
        <taxon>Actinomycetota</taxon>
        <taxon>Acidimicrobiia</taxon>
        <taxon>Acidimicrobiales</taxon>
        <taxon>Microthrixaceae</taxon>
        <taxon>Candidatus Neomicrothrix</taxon>
    </lineage>
</organism>
<keyword evidence="3 5" id="KW-0698">rRNA processing</keyword>
<dbReference type="InterPro" id="IPR009000">
    <property type="entry name" value="Transl_B-barrel_sf"/>
</dbReference>